<reference evidence="12 13" key="1">
    <citation type="submission" date="2017-10" db="EMBL/GenBank/DDBJ databases">
        <title>Bacillus sp. nov., a halophilic bacterium isolated from a Keqin Lake.</title>
        <authorList>
            <person name="Wang H."/>
        </authorList>
    </citation>
    <scope>NUCLEOTIDE SEQUENCE [LARGE SCALE GENOMIC DNA]</scope>
    <source>
        <strain evidence="12 13">KQ-12</strain>
    </source>
</reference>
<evidence type="ECO:0000259" key="10">
    <source>
        <dbReference type="Pfam" id="PF20511"/>
    </source>
</evidence>
<evidence type="ECO:0000256" key="4">
    <source>
        <dbReference type="ARBA" id="ARBA00022723"/>
    </source>
</evidence>
<evidence type="ECO:0000256" key="2">
    <source>
        <dbReference type="ARBA" id="ARBA00010772"/>
    </source>
</evidence>
<dbReference type="Pfam" id="PF21621">
    <property type="entry name" value="MPI_cupin_dom"/>
    <property type="match status" value="1"/>
</dbReference>
<dbReference type="PANTHER" id="PTHR42742:SF3">
    <property type="entry name" value="FRUCTOKINASE"/>
    <property type="match status" value="1"/>
</dbReference>
<comment type="cofactor">
    <cofactor evidence="8">
        <name>Zn(2+)</name>
        <dbReference type="ChEBI" id="CHEBI:29105"/>
    </cofactor>
    <text evidence="8">Binds 1 zinc ion per subunit.</text>
</comment>
<dbReference type="GO" id="GO:0004476">
    <property type="term" value="F:mannose-6-phosphate isomerase activity"/>
    <property type="evidence" value="ECO:0007669"/>
    <property type="project" value="UniProtKB-UniRule"/>
</dbReference>
<keyword evidence="4 7" id="KW-0479">Metal-binding</keyword>
<feature type="domain" description="Phosphomannose isomerase type I catalytic" evidence="10">
    <location>
        <begin position="6"/>
        <end position="105"/>
    </location>
</feature>
<sequence>MNDILLLEPVLKEKVWGGNKLKSQFGYSIPSEQTGECWGISGHENGTNQVTNGALRGKTVRQLWEQHRELFDHESGEEFPLLIKIIDAKDDLSVQVHPDDHYAKEHEGYAFGKTECWYILDREPGAELVLGHHANSREELKQLVNDQEWDGLFKNVPVEPGDFVYVPSGTVHAIGGGVLILEIQQSSDITYRFYDYDRPGQDGQLRELHIEDSIACSMVPHQDSPLNRETWEEEGLKVERLIKEDYFTVYKWVIHKAAGTLLRTNNSYQLISVIDGEGQVQTEDAMHLVKKGDHFIVPATLKNYQVSGDVTFVVSETTKHHQ</sequence>
<dbReference type="Pfam" id="PF20511">
    <property type="entry name" value="PMI_typeI_cat"/>
    <property type="match status" value="1"/>
</dbReference>
<dbReference type="InterPro" id="IPR046457">
    <property type="entry name" value="PMI_typeI_cat"/>
</dbReference>
<comment type="caution">
    <text evidence="12">The sequence shown here is derived from an EMBL/GenBank/DDBJ whole genome shotgun (WGS) entry which is preliminary data.</text>
</comment>
<feature type="domain" description="Mannose-6-phosphate isomerase cupin" evidence="11">
    <location>
        <begin position="240"/>
        <end position="315"/>
    </location>
</feature>
<keyword evidence="13" id="KW-1185">Reference proteome</keyword>
<evidence type="ECO:0000313" key="12">
    <source>
        <dbReference type="EMBL" id="PYZ92820.1"/>
    </source>
</evidence>
<keyword evidence="6 7" id="KW-0413">Isomerase</keyword>
<dbReference type="InterPro" id="IPR011051">
    <property type="entry name" value="RmlC_Cupin_sf"/>
</dbReference>
<dbReference type="InterPro" id="IPR014628">
    <property type="entry name" value="Man6P_isomerase_Firm_short"/>
</dbReference>
<dbReference type="InterPro" id="IPR001250">
    <property type="entry name" value="Man6P_Isoase-1"/>
</dbReference>
<dbReference type="GO" id="GO:0008270">
    <property type="term" value="F:zinc ion binding"/>
    <property type="evidence" value="ECO:0007669"/>
    <property type="project" value="UniProtKB-UniRule"/>
</dbReference>
<dbReference type="PANTHER" id="PTHR42742">
    <property type="entry name" value="TRANSCRIPTIONAL REPRESSOR MPRA"/>
    <property type="match status" value="1"/>
</dbReference>
<evidence type="ECO:0000256" key="7">
    <source>
        <dbReference type="PIRNR" id="PIRNR036894"/>
    </source>
</evidence>
<organism evidence="12 13">
    <name type="scientific">Salipaludibacillus keqinensis</name>
    <dbReference type="NCBI Taxonomy" id="2045207"/>
    <lineage>
        <taxon>Bacteria</taxon>
        <taxon>Bacillati</taxon>
        <taxon>Bacillota</taxon>
        <taxon>Bacilli</taxon>
        <taxon>Bacillales</taxon>
        <taxon>Bacillaceae</taxon>
    </lineage>
</organism>
<dbReference type="Gene3D" id="2.60.120.10">
    <property type="entry name" value="Jelly Rolls"/>
    <property type="match status" value="2"/>
</dbReference>
<evidence type="ECO:0000256" key="8">
    <source>
        <dbReference type="PIRSR" id="PIRSR036894-1"/>
    </source>
</evidence>
<dbReference type="InterPro" id="IPR049071">
    <property type="entry name" value="MPI_cupin_dom"/>
</dbReference>
<dbReference type="CDD" id="cd07010">
    <property type="entry name" value="cupin_PMI_type_I_N_bac"/>
    <property type="match status" value="1"/>
</dbReference>
<feature type="binding site" evidence="8">
    <location>
        <position position="172"/>
    </location>
    <ligand>
        <name>Zn(2+)</name>
        <dbReference type="ChEBI" id="CHEBI:29105"/>
    </ligand>
</feature>
<dbReference type="GO" id="GO:0005975">
    <property type="term" value="P:carbohydrate metabolic process"/>
    <property type="evidence" value="ECO:0007669"/>
    <property type="project" value="UniProtKB-UniRule"/>
</dbReference>
<gene>
    <name evidence="12" type="primary">manA</name>
    <name evidence="12" type="ORF">CR194_14315</name>
</gene>
<evidence type="ECO:0000256" key="5">
    <source>
        <dbReference type="ARBA" id="ARBA00022833"/>
    </source>
</evidence>
<dbReference type="InterPro" id="IPR014710">
    <property type="entry name" value="RmlC-like_jellyroll"/>
</dbReference>
<dbReference type="NCBIfam" id="TIGR00218">
    <property type="entry name" value="manA"/>
    <property type="match status" value="1"/>
</dbReference>
<dbReference type="PIRSF" id="PIRSF036894">
    <property type="entry name" value="PMI_Firm_short"/>
    <property type="match status" value="1"/>
</dbReference>
<comment type="catalytic activity">
    <reaction evidence="1 7">
        <text>D-mannose 6-phosphate = D-fructose 6-phosphate</text>
        <dbReference type="Rhea" id="RHEA:12356"/>
        <dbReference type="ChEBI" id="CHEBI:58735"/>
        <dbReference type="ChEBI" id="CHEBI:61527"/>
        <dbReference type="EC" id="5.3.1.8"/>
    </reaction>
</comment>
<feature type="binding site" evidence="8">
    <location>
        <position position="115"/>
    </location>
    <ligand>
        <name>Zn(2+)</name>
        <dbReference type="ChEBI" id="CHEBI:29105"/>
    </ligand>
</feature>
<dbReference type="OrthoDB" id="9808275at2"/>
<dbReference type="EC" id="5.3.1.8" evidence="3 7"/>
<feature type="active site" evidence="9">
    <location>
        <position position="192"/>
    </location>
</feature>
<dbReference type="InterPro" id="IPR051804">
    <property type="entry name" value="Carb_Metab_Reg_Kinase/Isom"/>
</dbReference>
<dbReference type="Proteomes" id="UP000248214">
    <property type="component" value="Unassembled WGS sequence"/>
</dbReference>
<evidence type="ECO:0000256" key="6">
    <source>
        <dbReference type="ARBA" id="ARBA00023235"/>
    </source>
</evidence>
<comment type="similarity">
    <text evidence="2 7">Belongs to the mannose-6-phosphate isomerase type 1 family.</text>
</comment>
<proteinExistence type="inferred from homology"/>
<evidence type="ECO:0000313" key="13">
    <source>
        <dbReference type="Proteomes" id="UP000248214"/>
    </source>
</evidence>
<dbReference type="SUPFAM" id="SSF51182">
    <property type="entry name" value="RmlC-like cupins"/>
    <property type="match status" value="1"/>
</dbReference>
<accession>A0A323TDI7</accession>
<evidence type="ECO:0000256" key="1">
    <source>
        <dbReference type="ARBA" id="ARBA00000757"/>
    </source>
</evidence>
<name>A0A323TDI7_9BACI</name>
<evidence type="ECO:0000256" key="3">
    <source>
        <dbReference type="ARBA" id="ARBA00011956"/>
    </source>
</evidence>
<evidence type="ECO:0000256" key="9">
    <source>
        <dbReference type="PIRSR" id="PIRSR036894-2"/>
    </source>
</evidence>
<evidence type="ECO:0000259" key="11">
    <source>
        <dbReference type="Pfam" id="PF21621"/>
    </source>
</evidence>
<dbReference type="AlphaFoldDB" id="A0A323TDI7"/>
<feature type="binding site" evidence="8">
    <location>
        <position position="97"/>
    </location>
    <ligand>
        <name>Zn(2+)</name>
        <dbReference type="ChEBI" id="CHEBI:29105"/>
    </ligand>
</feature>
<keyword evidence="5 7" id="KW-0862">Zinc</keyword>
<protein>
    <recommendedName>
        <fullName evidence="3 7">Mannose-6-phosphate isomerase</fullName>
        <ecNumber evidence="3 7">5.3.1.8</ecNumber>
    </recommendedName>
</protein>
<dbReference type="EMBL" id="PDOD01000003">
    <property type="protein sequence ID" value="PYZ92820.1"/>
    <property type="molecule type" value="Genomic_DNA"/>
</dbReference>